<dbReference type="GO" id="GO:0016301">
    <property type="term" value="F:kinase activity"/>
    <property type="evidence" value="ECO:0007669"/>
    <property type="project" value="UniProtKB-KW"/>
</dbReference>
<reference evidence="1" key="1">
    <citation type="submission" date="2022-09" db="EMBL/GenBank/DDBJ databases">
        <title>Comparative genomics and taxonomic characterization of three novel marine species of genus Reichenbachiella exhibiting antioxidant and polysaccharide degradation activities.</title>
        <authorList>
            <person name="Muhammad N."/>
            <person name="Lee Y.-J."/>
            <person name="Ko J."/>
            <person name="Kim S.-G."/>
        </authorList>
    </citation>
    <scope>NUCLEOTIDE SEQUENCE</scope>
    <source>
        <strain evidence="1">BKB1-1</strain>
    </source>
</reference>
<accession>A0ABY6CNP7</accession>
<dbReference type="NCBIfam" id="NF038262">
    <property type="entry name" value="SiaB_fam_kinase"/>
    <property type="match status" value="1"/>
</dbReference>
<dbReference type="Proteomes" id="UP001065174">
    <property type="component" value="Chromosome"/>
</dbReference>
<name>A0ABY6CNP7_9BACT</name>
<sequence>MIRKSKSRSKQANQLNHLKNIITFSNLMKESDANIVYLGKVTQSTIDGITDMMEESMIDRQESKQTTKRVYHVMIEALQNICKHADSTAEYASNSLEQGLAKDGIFLIGHNEEEYYVTTGNQITTENTIRLRDTLDKINALDKEGLREMHKQAMAQGDISNVGGAGLGFIDIKKKTGTEYEYYFDPVSADHCYFILTIRILKEDVKDF</sequence>
<keyword evidence="1" id="KW-0418">Kinase</keyword>
<dbReference type="Pfam" id="PF19788">
    <property type="entry name" value="DUF6272"/>
    <property type="match status" value="1"/>
</dbReference>
<gene>
    <name evidence="1" type="ORF">N6H18_12080</name>
</gene>
<dbReference type="InterPro" id="IPR046239">
    <property type="entry name" value="DUF6272"/>
</dbReference>
<dbReference type="EMBL" id="CP106679">
    <property type="protein sequence ID" value="UXP31088.1"/>
    <property type="molecule type" value="Genomic_DNA"/>
</dbReference>
<proteinExistence type="predicted"/>
<evidence type="ECO:0000313" key="2">
    <source>
        <dbReference type="Proteomes" id="UP001065174"/>
    </source>
</evidence>
<organism evidence="1 2">
    <name type="scientific">Reichenbachiella agarivorans</name>
    <dbReference type="NCBI Taxonomy" id="2979464"/>
    <lineage>
        <taxon>Bacteria</taxon>
        <taxon>Pseudomonadati</taxon>
        <taxon>Bacteroidota</taxon>
        <taxon>Cytophagia</taxon>
        <taxon>Cytophagales</taxon>
        <taxon>Reichenbachiellaceae</taxon>
        <taxon>Reichenbachiella</taxon>
    </lineage>
</organism>
<protein>
    <submittedName>
        <fullName evidence="1">SiaB family protein kinase</fullName>
    </submittedName>
</protein>
<keyword evidence="2" id="KW-1185">Reference proteome</keyword>
<keyword evidence="1" id="KW-0808">Transferase</keyword>
<dbReference type="RefSeq" id="WP_262308532.1">
    <property type="nucleotide sequence ID" value="NZ_CP106679.1"/>
</dbReference>
<evidence type="ECO:0000313" key="1">
    <source>
        <dbReference type="EMBL" id="UXP31088.1"/>
    </source>
</evidence>